<gene>
    <name evidence="1" type="ORF">ENR64_29225</name>
</gene>
<reference evidence="1" key="1">
    <citation type="journal article" date="2020" name="mSystems">
        <title>Genome- and Community-Level Interaction Insights into Carbon Utilization and Element Cycling Functions of Hydrothermarchaeota in Hydrothermal Sediment.</title>
        <authorList>
            <person name="Zhou Z."/>
            <person name="Liu Y."/>
            <person name="Xu W."/>
            <person name="Pan J."/>
            <person name="Luo Z.H."/>
            <person name="Li M."/>
        </authorList>
    </citation>
    <scope>NUCLEOTIDE SEQUENCE [LARGE SCALE GENOMIC DNA]</scope>
    <source>
        <strain evidence="1">SpSt-418</strain>
    </source>
</reference>
<accession>A0A7C3KJ97</accession>
<dbReference type="AlphaFoldDB" id="A0A7C3KJ97"/>
<sequence>MAYWIKITYDRNTYVIDLDRVATFCHAPNGRVSFTLPDSSITIIVNQQSNAETYQLILDYVEKQTGYSLP</sequence>
<comment type="caution">
    <text evidence="1">The sequence shown here is derived from an EMBL/GenBank/DDBJ whole genome shotgun (WGS) entry which is preliminary data.</text>
</comment>
<evidence type="ECO:0000313" key="1">
    <source>
        <dbReference type="EMBL" id="HFN01751.1"/>
    </source>
</evidence>
<dbReference type="EMBL" id="DSRU01000442">
    <property type="protein sequence ID" value="HFN01751.1"/>
    <property type="molecule type" value="Genomic_DNA"/>
</dbReference>
<name>A0A7C3KJ97_9CYAN</name>
<proteinExistence type="predicted"/>
<protein>
    <submittedName>
        <fullName evidence="1">Uncharacterized protein</fullName>
    </submittedName>
</protein>
<organism evidence="1">
    <name type="scientific">Oscillatoriales cyanobacterium SpSt-418</name>
    <dbReference type="NCBI Taxonomy" id="2282169"/>
    <lineage>
        <taxon>Bacteria</taxon>
        <taxon>Bacillati</taxon>
        <taxon>Cyanobacteriota</taxon>
        <taxon>Cyanophyceae</taxon>
        <taxon>Oscillatoriophycideae</taxon>
        <taxon>Oscillatoriales</taxon>
    </lineage>
</organism>